<keyword evidence="4" id="KW-0408">Iron</keyword>
<dbReference type="Proteomes" id="UP001225906">
    <property type="component" value="Unassembled WGS sequence"/>
</dbReference>
<name>A0ABT9JNZ4_9PROT</name>
<dbReference type="InterPro" id="IPR009050">
    <property type="entry name" value="Globin-like_sf"/>
</dbReference>
<dbReference type="SUPFAM" id="SSF46458">
    <property type="entry name" value="Globin-like"/>
    <property type="match status" value="1"/>
</dbReference>
<proteinExistence type="predicted"/>
<evidence type="ECO:0000256" key="3">
    <source>
        <dbReference type="ARBA" id="ARBA00022723"/>
    </source>
</evidence>
<gene>
    <name evidence="5" type="ORF">Q9291_00485</name>
</gene>
<dbReference type="InterPro" id="IPR012292">
    <property type="entry name" value="Globin/Proto"/>
</dbReference>
<dbReference type="Gene3D" id="1.10.490.10">
    <property type="entry name" value="Globins"/>
    <property type="match status" value="1"/>
</dbReference>
<sequence length="136" mass="15161">MILILSICVACQPAQPRPEASLYQRIGGKAMLTRLSNQTLDIVSKDPRTSRSFEGVKMGTLKQSLTDFLCVKTGGDCIYEGETMKNSHADAKITMAEYEIMVEVLRERMNINGVGTREKNELLKILAPMKHDVVTQ</sequence>
<keyword evidence="3" id="KW-0479">Metal-binding</keyword>
<keyword evidence="2" id="KW-0349">Heme</keyword>
<organism evidence="5 6">
    <name type="scientific">Methylophilus aquaticus</name>
    <dbReference type="NCBI Taxonomy" id="1971610"/>
    <lineage>
        <taxon>Bacteria</taxon>
        <taxon>Pseudomonadati</taxon>
        <taxon>Pseudomonadota</taxon>
        <taxon>Betaproteobacteria</taxon>
        <taxon>Nitrosomonadales</taxon>
        <taxon>Methylophilaceae</taxon>
        <taxon>Methylophilus</taxon>
    </lineage>
</organism>
<evidence type="ECO:0000256" key="2">
    <source>
        <dbReference type="ARBA" id="ARBA00022617"/>
    </source>
</evidence>
<keyword evidence="6" id="KW-1185">Reference proteome</keyword>
<dbReference type="RefSeq" id="WP_306388255.1">
    <property type="nucleotide sequence ID" value="NZ_JAVCAP010000001.1"/>
</dbReference>
<keyword evidence="1" id="KW-0813">Transport</keyword>
<reference evidence="6" key="1">
    <citation type="journal article" date="2019" name="Int. J. Syst. Evol. Microbiol.">
        <title>The Global Catalogue of Microorganisms (GCM) 10K type strain sequencing project: providing services to taxonomists for standard genome sequencing and annotation.</title>
        <authorList>
            <consortium name="The Broad Institute Genomics Platform"/>
            <consortium name="The Broad Institute Genome Sequencing Center for Infectious Disease"/>
            <person name="Wu L."/>
            <person name="Ma J."/>
        </authorList>
    </citation>
    <scope>NUCLEOTIDE SEQUENCE [LARGE SCALE GENOMIC DNA]</scope>
    <source>
        <strain evidence="6">VKM B-3159</strain>
    </source>
</reference>
<comment type="caution">
    <text evidence="5">The sequence shown here is derived from an EMBL/GenBank/DDBJ whole genome shotgun (WGS) entry which is preliminary data.</text>
</comment>
<evidence type="ECO:0000313" key="6">
    <source>
        <dbReference type="Proteomes" id="UP001225906"/>
    </source>
</evidence>
<dbReference type="CDD" id="cd00454">
    <property type="entry name" value="TrHb1_N"/>
    <property type="match status" value="1"/>
</dbReference>
<evidence type="ECO:0000313" key="5">
    <source>
        <dbReference type="EMBL" id="MDP8566310.1"/>
    </source>
</evidence>
<dbReference type="Pfam" id="PF01152">
    <property type="entry name" value="Bac_globin"/>
    <property type="match status" value="1"/>
</dbReference>
<dbReference type="EMBL" id="JAVCAP010000001">
    <property type="protein sequence ID" value="MDP8566310.1"/>
    <property type="molecule type" value="Genomic_DNA"/>
</dbReference>
<evidence type="ECO:0000256" key="4">
    <source>
        <dbReference type="ARBA" id="ARBA00023004"/>
    </source>
</evidence>
<accession>A0ABT9JNZ4</accession>
<evidence type="ECO:0000256" key="1">
    <source>
        <dbReference type="ARBA" id="ARBA00022448"/>
    </source>
</evidence>
<protein>
    <submittedName>
        <fullName evidence="5">Group 1 truncated hemoglobin</fullName>
    </submittedName>
</protein>
<dbReference type="InterPro" id="IPR001486">
    <property type="entry name" value="Hemoglobin_trunc"/>
</dbReference>